<gene>
    <name evidence="1" type="ORF">M378DRAFT_596440</name>
</gene>
<name>A0A0C2RYP0_AMAMK</name>
<dbReference type="Proteomes" id="UP000054549">
    <property type="component" value="Unassembled WGS sequence"/>
</dbReference>
<dbReference type="InParanoid" id="A0A0C2RYP0"/>
<proteinExistence type="predicted"/>
<keyword evidence="2" id="KW-1185">Reference proteome</keyword>
<reference evidence="1 2" key="1">
    <citation type="submission" date="2014-04" db="EMBL/GenBank/DDBJ databases">
        <title>Evolutionary Origins and Diversification of the Mycorrhizal Mutualists.</title>
        <authorList>
            <consortium name="DOE Joint Genome Institute"/>
            <consortium name="Mycorrhizal Genomics Consortium"/>
            <person name="Kohler A."/>
            <person name="Kuo A."/>
            <person name="Nagy L.G."/>
            <person name="Floudas D."/>
            <person name="Copeland A."/>
            <person name="Barry K.W."/>
            <person name="Cichocki N."/>
            <person name="Veneault-Fourrey C."/>
            <person name="LaButti K."/>
            <person name="Lindquist E.A."/>
            <person name="Lipzen A."/>
            <person name="Lundell T."/>
            <person name="Morin E."/>
            <person name="Murat C."/>
            <person name="Riley R."/>
            <person name="Ohm R."/>
            <person name="Sun H."/>
            <person name="Tunlid A."/>
            <person name="Henrissat B."/>
            <person name="Grigoriev I.V."/>
            <person name="Hibbett D.S."/>
            <person name="Martin F."/>
        </authorList>
    </citation>
    <scope>NUCLEOTIDE SEQUENCE [LARGE SCALE GENOMIC DNA]</scope>
    <source>
        <strain evidence="1 2">Koide BX008</strain>
    </source>
</reference>
<evidence type="ECO:0000313" key="1">
    <source>
        <dbReference type="EMBL" id="KIL55460.1"/>
    </source>
</evidence>
<organism evidence="1 2">
    <name type="scientific">Amanita muscaria (strain Koide BX008)</name>
    <dbReference type="NCBI Taxonomy" id="946122"/>
    <lineage>
        <taxon>Eukaryota</taxon>
        <taxon>Fungi</taxon>
        <taxon>Dikarya</taxon>
        <taxon>Basidiomycota</taxon>
        <taxon>Agaricomycotina</taxon>
        <taxon>Agaricomycetes</taxon>
        <taxon>Agaricomycetidae</taxon>
        <taxon>Agaricales</taxon>
        <taxon>Pluteineae</taxon>
        <taxon>Amanitaceae</taxon>
        <taxon>Amanita</taxon>
    </lineage>
</organism>
<protein>
    <submittedName>
        <fullName evidence="1">Uncharacterized protein</fullName>
    </submittedName>
</protein>
<sequence length="72" mass="8360">MELQLQRAACYLRRTTNHFERLDPALGRLFFGEFNELYLQGLQQMPWIIVPYSHITPSSNGHARPNKRCGAV</sequence>
<dbReference type="HOGENOM" id="CLU_2721698_0_0_1"/>
<dbReference type="EMBL" id="KN818512">
    <property type="protein sequence ID" value="KIL55460.1"/>
    <property type="molecule type" value="Genomic_DNA"/>
</dbReference>
<accession>A0A0C2RYP0</accession>
<dbReference type="AlphaFoldDB" id="A0A0C2RYP0"/>
<evidence type="ECO:0000313" key="2">
    <source>
        <dbReference type="Proteomes" id="UP000054549"/>
    </source>
</evidence>